<feature type="transmembrane region" description="Helical" evidence="6">
    <location>
        <begin position="123"/>
        <end position="143"/>
    </location>
</feature>
<feature type="transmembrane region" description="Helical" evidence="6">
    <location>
        <begin position="65"/>
        <end position="86"/>
    </location>
</feature>
<feature type="transmembrane region" description="Helical" evidence="6">
    <location>
        <begin position="16"/>
        <end position="34"/>
    </location>
</feature>
<evidence type="ECO:0000256" key="2">
    <source>
        <dbReference type="ARBA" id="ARBA00022475"/>
    </source>
</evidence>
<dbReference type="PANTHER" id="PTHR30482:SF17">
    <property type="entry name" value="ABC TRANSPORTER ATP-BINDING PROTEIN"/>
    <property type="match status" value="1"/>
</dbReference>
<evidence type="ECO:0000256" key="6">
    <source>
        <dbReference type="SAM" id="Phobius"/>
    </source>
</evidence>
<dbReference type="EMBL" id="WWCL01000001">
    <property type="protein sequence ID" value="MYN43498.1"/>
    <property type="molecule type" value="Genomic_DNA"/>
</dbReference>
<feature type="transmembrane region" description="Helical" evidence="6">
    <location>
        <begin position="92"/>
        <end position="116"/>
    </location>
</feature>
<feature type="transmembrane region" description="Helical" evidence="6">
    <location>
        <begin position="282"/>
        <end position="300"/>
    </location>
</feature>
<protein>
    <submittedName>
        <fullName evidence="7">Branched-chain amino acid ABC transporter permease</fullName>
    </submittedName>
</protein>
<evidence type="ECO:0000313" key="7">
    <source>
        <dbReference type="EMBL" id="MYN43498.1"/>
    </source>
</evidence>
<accession>A0A845HYD7</accession>
<dbReference type="Pfam" id="PF02653">
    <property type="entry name" value="BPD_transp_2"/>
    <property type="match status" value="1"/>
</dbReference>
<evidence type="ECO:0000256" key="3">
    <source>
        <dbReference type="ARBA" id="ARBA00022692"/>
    </source>
</evidence>
<evidence type="ECO:0000256" key="1">
    <source>
        <dbReference type="ARBA" id="ARBA00004651"/>
    </source>
</evidence>
<evidence type="ECO:0000256" key="5">
    <source>
        <dbReference type="ARBA" id="ARBA00023136"/>
    </source>
</evidence>
<dbReference type="GO" id="GO:0005886">
    <property type="term" value="C:plasma membrane"/>
    <property type="evidence" value="ECO:0007669"/>
    <property type="project" value="UniProtKB-SubCell"/>
</dbReference>
<comment type="caution">
    <text evidence="7">The sequence shown here is derived from an EMBL/GenBank/DDBJ whole genome shotgun (WGS) entry which is preliminary data.</text>
</comment>
<feature type="transmembrane region" description="Helical" evidence="6">
    <location>
        <begin position="261"/>
        <end position="277"/>
    </location>
</feature>
<dbReference type="Proteomes" id="UP000444316">
    <property type="component" value="Unassembled WGS sequence"/>
</dbReference>
<evidence type="ECO:0000256" key="4">
    <source>
        <dbReference type="ARBA" id="ARBA00022989"/>
    </source>
</evidence>
<dbReference type="AlphaFoldDB" id="A0A845HYD7"/>
<dbReference type="CDD" id="cd06581">
    <property type="entry name" value="TM_PBP1_LivM_like"/>
    <property type="match status" value="1"/>
</dbReference>
<gene>
    <name evidence="7" type="ORF">GTP23_00265</name>
</gene>
<keyword evidence="5 6" id="KW-0472">Membrane</keyword>
<keyword evidence="2" id="KW-1003">Cell membrane</keyword>
<feature type="transmembrane region" description="Helical" evidence="6">
    <location>
        <begin position="338"/>
        <end position="359"/>
    </location>
</feature>
<proteinExistence type="predicted"/>
<sequence length="367" mass="39261">MSIHLLSNELPRSRRLSVALVAIVLLLALAPFLFPGARAINAAATICIFVVLTASYDLMLGYTGIISFAHTMFYGVGAYGVGLALLHRGPSFSSVLIGLGAAMLVSLALALLIGVFSLRVQAIFYAMVTLAIASCVSVMTSQFPEWTGGDDGLTIPVPELLSPAFRLLEEPLFDKVINGKVITYYLLFVVALLAFLLMLRIVASPFGRVLQAIRENEFRAEAIGYHTAAYRTLGSVLGALGATLAGAMLVLWLRYLGPDTTLSFAIMLNVLLITFIGGRGTLYGAVLGSALYIVAQTYLIDLMKWASGALVQGAAAQAGSSLEPVLALLARLVHADRWSLWMGVLLVLSVYYFPTGIVGRLRARRAA</sequence>
<comment type="subcellular location">
    <subcellularLocation>
        <location evidence="1">Cell membrane</location>
        <topology evidence="1">Multi-pass membrane protein</topology>
    </subcellularLocation>
</comment>
<dbReference type="GO" id="GO:0015658">
    <property type="term" value="F:branched-chain amino acid transmembrane transporter activity"/>
    <property type="evidence" value="ECO:0007669"/>
    <property type="project" value="InterPro"/>
</dbReference>
<organism evidence="7 8">
    <name type="scientific">Duganella fentianensis</name>
    <dbReference type="NCBI Taxonomy" id="2692177"/>
    <lineage>
        <taxon>Bacteria</taxon>
        <taxon>Pseudomonadati</taxon>
        <taxon>Pseudomonadota</taxon>
        <taxon>Betaproteobacteria</taxon>
        <taxon>Burkholderiales</taxon>
        <taxon>Oxalobacteraceae</taxon>
        <taxon>Telluria group</taxon>
        <taxon>Duganella</taxon>
    </lineage>
</organism>
<keyword evidence="3 6" id="KW-0812">Transmembrane</keyword>
<dbReference type="PANTHER" id="PTHR30482">
    <property type="entry name" value="HIGH-AFFINITY BRANCHED-CHAIN AMINO ACID TRANSPORT SYSTEM PERMEASE"/>
    <property type="match status" value="1"/>
</dbReference>
<dbReference type="InterPro" id="IPR043428">
    <property type="entry name" value="LivM-like"/>
</dbReference>
<dbReference type="RefSeq" id="WP_161033377.1">
    <property type="nucleotide sequence ID" value="NZ_WWCL01000001.1"/>
</dbReference>
<keyword evidence="8" id="KW-1185">Reference proteome</keyword>
<feature type="transmembrane region" description="Helical" evidence="6">
    <location>
        <begin position="182"/>
        <end position="203"/>
    </location>
</feature>
<name>A0A845HYD7_9BURK</name>
<feature type="transmembrane region" description="Helical" evidence="6">
    <location>
        <begin position="236"/>
        <end position="255"/>
    </location>
</feature>
<keyword evidence="4 6" id="KW-1133">Transmembrane helix</keyword>
<reference evidence="7" key="1">
    <citation type="submission" date="2019-12" db="EMBL/GenBank/DDBJ databases">
        <title>Novel species isolated from a subtropical stream in China.</title>
        <authorList>
            <person name="Lu H."/>
        </authorList>
    </citation>
    <scope>NUCLEOTIDE SEQUENCE [LARGE SCALE GENOMIC DNA]</scope>
    <source>
        <strain evidence="7">FT93W</strain>
    </source>
</reference>
<evidence type="ECO:0000313" key="8">
    <source>
        <dbReference type="Proteomes" id="UP000444316"/>
    </source>
</evidence>
<dbReference type="InterPro" id="IPR001851">
    <property type="entry name" value="ABC_transp_permease"/>
</dbReference>